<dbReference type="EMBL" id="JAFNEN010000439">
    <property type="protein sequence ID" value="KAG8182964.1"/>
    <property type="molecule type" value="Genomic_DNA"/>
</dbReference>
<protein>
    <submittedName>
        <fullName evidence="2">Uncharacterized protein</fullName>
    </submittedName>
</protein>
<name>A0AAV6UGS4_9ARAC</name>
<keyword evidence="3" id="KW-1185">Reference proteome</keyword>
<feature type="compositionally biased region" description="Basic residues" evidence="1">
    <location>
        <begin position="65"/>
        <end position="75"/>
    </location>
</feature>
<evidence type="ECO:0000256" key="1">
    <source>
        <dbReference type="SAM" id="MobiDB-lite"/>
    </source>
</evidence>
<reference evidence="2 3" key="1">
    <citation type="journal article" date="2022" name="Nat. Ecol. Evol.">
        <title>A masculinizing supergene underlies an exaggerated male reproductive morph in a spider.</title>
        <authorList>
            <person name="Hendrickx F."/>
            <person name="De Corte Z."/>
            <person name="Sonet G."/>
            <person name="Van Belleghem S.M."/>
            <person name="Kostlbacher S."/>
            <person name="Vangestel C."/>
        </authorList>
    </citation>
    <scope>NUCLEOTIDE SEQUENCE [LARGE SCALE GENOMIC DNA]</scope>
    <source>
        <strain evidence="2">W744_W776</strain>
    </source>
</reference>
<accession>A0AAV6UGS4</accession>
<dbReference type="Proteomes" id="UP000827092">
    <property type="component" value="Unassembled WGS sequence"/>
</dbReference>
<gene>
    <name evidence="2" type="ORF">JTE90_003341</name>
</gene>
<feature type="compositionally biased region" description="Acidic residues" evidence="1">
    <location>
        <begin position="143"/>
        <end position="154"/>
    </location>
</feature>
<evidence type="ECO:0000313" key="3">
    <source>
        <dbReference type="Proteomes" id="UP000827092"/>
    </source>
</evidence>
<comment type="caution">
    <text evidence="2">The sequence shown here is derived from an EMBL/GenBank/DDBJ whole genome shotgun (WGS) entry which is preliminary data.</text>
</comment>
<proteinExistence type="predicted"/>
<sequence length="388" mass="45085">MSRFLCDKPSVERREFAQICYADHGLSNRSDDDRDSGTESDDEGAEIEELQKYMETIIHLDSGRRHQTHHHRVSKRPPPLQVTTTTPFQHSNRHHRHRRTTPRLSPGPPDSALPSDSDPHHSSEEELEVINSHHHKRKWAGSLDEEESEEDSTDDNLGCSVDEDRHMRRSEDRCFRDSLDEDIYLGRSVEEGRYFRNSVEEERYIKSSVVDKDRYSRRSVMDGNTKDVVLLLEEELNGLQKDGDRYIKSSEEDRCLRRSVVDEDICLRRSVVDENAKDVVLLLKEEELNSHQKDSKDVVLIQKRKWGGSVDGENSDGGDVVLMLQDCPVEFRTSPPAHAHRPKWTIPPHELCYGSVVSPRKRCRRMNTTQRPCLDFEKMQQINRVRLL</sequence>
<feature type="compositionally biased region" description="Basic residues" evidence="1">
    <location>
        <begin position="91"/>
        <end position="101"/>
    </location>
</feature>
<organism evidence="2 3">
    <name type="scientific">Oedothorax gibbosus</name>
    <dbReference type="NCBI Taxonomy" id="931172"/>
    <lineage>
        <taxon>Eukaryota</taxon>
        <taxon>Metazoa</taxon>
        <taxon>Ecdysozoa</taxon>
        <taxon>Arthropoda</taxon>
        <taxon>Chelicerata</taxon>
        <taxon>Arachnida</taxon>
        <taxon>Araneae</taxon>
        <taxon>Araneomorphae</taxon>
        <taxon>Entelegynae</taxon>
        <taxon>Araneoidea</taxon>
        <taxon>Linyphiidae</taxon>
        <taxon>Erigoninae</taxon>
        <taxon>Oedothorax</taxon>
    </lineage>
</organism>
<feature type="region of interest" description="Disordered" evidence="1">
    <location>
        <begin position="62"/>
        <end position="161"/>
    </location>
</feature>
<feature type="region of interest" description="Disordered" evidence="1">
    <location>
        <begin position="21"/>
        <end position="44"/>
    </location>
</feature>
<dbReference type="PANTHER" id="PTHR41142:SF1">
    <property type="entry name" value="SI:DKEY-16J16.4"/>
    <property type="match status" value="1"/>
</dbReference>
<feature type="compositionally biased region" description="Polar residues" evidence="1">
    <location>
        <begin position="81"/>
        <end position="90"/>
    </location>
</feature>
<dbReference type="AlphaFoldDB" id="A0AAV6UGS4"/>
<dbReference type="PANTHER" id="PTHR41142">
    <property type="entry name" value="SI:DKEY-16J16.4"/>
    <property type="match status" value="1"/>
</dbReference>
<evidence type="ECO:0000313" key="2">
    <source>
        <dbReference type="EMBL" id="KAG8182964.1"/>
    </source>
</evidence>